<dbReference type="EMBL" id="WBZJ01000001">
    <property type="protein sequence ID" value="KAB3522877.1"/>
    <property type="molecule type" value="Genomic_DNA"/>
</dbReference>
<dbReference type="InterPro" id="IPR001406">
    <property type="entry name" value="PsdUridine_synth_TruA"/>
</dbReference>
<evidence type="ECO:0000313" key="9">
    <source>
        <dbReference type="Proteomes" id="UP000436181"/>
    </source>
</evidence>
<dbReference type="InterPro" id="IPR020103">
    <property type="entry name" value="PsdUridine_synth_cat_dom_sf"/>
</dbReference>
<dbReference type="NCBIfam" id="TIGR00071">
    <property type="entry name" value="hisT_truA"/>
    <property type="match status" value="1"/>
</dbReference>
<dbReference type="GO" id="GO:0160147">
    <property type="term" value="F:tRNA pseudouridine(38-40) synthase activity"/>
    <property type="evidence" value="ECO:0007669"/>
    <property type="project" value="UniProtKB-EC"/>
</dbReference>
<feature type="domain" description="Pseudouridine synthase I TruA alpha/beta" evidence="7">
    <location>
        <begin position="13"/>
        <end position="114"/>
    </location>
</feature>
<feature type="domain" description="Pseudouridine synthase I TruA alpha/beta" evidence="7">
    <location>
        <begin position="155"/>
        <end position="261"/>
    </location>
</feature>
<dbReference type="Proteomes" id="UP000436181">
    <property type="component" value="Unassembled WGS sequence"/>
</dbReference>
<sequence length="303" mass="33257">MLSPSLRVRLDIAYDGTDFHGWATQHGLRTVAGVLEEKLSLVVREPVTLVVAGRTDAGVHANGQVAHVDLPTSAFEQRSLTRPEDLVRRLSRMLPHDIRLHSATRAPQGFDARFSALRRHYIYRLTTHPAGPLPVRVRDTARWRRPIDLDKVQAASNAMLGLQNFAALCKAKEGATTIRELQRFEWVDVSTDAEPQTYEAHVTADAFCWSMVRSLVGAVMTVGEGKRDVGFAAELMGEKQRSSVVPVAPAEGLNLVKVDYPADEDLAARARATRAMRSEAELGDSAAAETDPAGADTGREERE</sequence>
<dbReference type="HAMAP" id="MF_00171">
    <property type="entry name" value="TruA"/>
    <property type="match status" value="1"/>
</dbReference>
<dbReference type="RefSeq" id="WP_151842137.1">
    <property type="nucleotide sequence ID" value="NZ_CP061033.1"/>
</dbReference>
<gene>
    <name evidence="4 8" type="primary">truA</name>
    <name evidence="8" type="ORF">F8377_01520</name>
</gene>
<comment type="function">
    <text evidence="4">Formation of pseudouridine at positions 38, 39 and 40 in the anticodon stem and loop of transfer RNAs.</text>
</comment>
<dbReference type="CDD" id="cd02570">
    <property type="entry name" value="PseudoU_synth_EcTruA"/>
    <property type="match status" value="1"/>
</dbReference>
<dbReference type="PIRSF" id="PIRSF001430">
    <property type="entry name" value="tRNA_psdUrid_synth"/>
    <property type="match status" value="1"/>
</dbReference>
<evidence type="ECO:0000256" key="2">
    <source>
        <dbReference type="ARBA" id="ARBA00022694"/>
    </source>
</evidence>
<proteinExistence type="inferred from homology"/>
<comment type="caution">
    <text evidence="4">Lacks conserved residue(s) required for the propagation of feature annotation.</text>
</comment>
<dbReference type="InterPro" id="IPR020094">
    <property type="entry name" value="TruA/RsuA/RluB/E/F_N"/>
</dbReference>
<dbReference type="Gene3D" id="3.30.70.580">
    <property type="entry name" value="Pseudouridine synthase I, catalytic domain, N-terminal subdomain"/>
    <property type="match status" value="1"/>
</dbReference>
<dbReference type="PANTHER" id="PTHR11142">
    <property type="entry name" value="PSEUDOURIDYLATE SYNTHASE"/>
    <property type="match status" value="1"/>
</dbReference>
<feature type="binding site" evidence="4">
    <location>
        <position position="121"/>
    </location>
    <ligand>
        <name>substrate</name>
    </ligand>
</feature>
<evidence type="ECO:0000256" key="5">
    <source>
        <dbReference type="RuleBase" id="RU003792"/>
    </source>
</evidence>
<dbReference type="EC" id="5.4.99.12" evidence="4"/>
<keyword evidence="3 4" id="KW-0413">Isomerase</keyword>
<reference evidence="8 9" key="1">
    <citation type="submission" date="2019-10" db="EMBL/GenBank/DDBJ databases">
        <title>Corynebacterium sp novel species isolated from the respiratory tract of Marmot.</title>
        <authorList>
            <person name="Zhang G."/>
        </authorList>
    </citation>
    <scope>NUCLEOTIDE SEQUENCE [LARGE SCALE GENOMIC DNA]</scope>
    <source>
        <strain evidence="8 9">336</strain>
    </source>
</reference>
<organism evidence="8 9">
    <name type="scientific">Corynebacterium zhongnanshanii</name>
    <dbReference type="NCBI Taxonomy" id="2768834"/>
    <lineage>
        <taxon>Bacteria</taxon>
        <taxon>Bacillati</taxon>
        <taxon>Actinomycetota</taxon>
        <taxon>Actinomycetes</taxon>
        <taxon>Mycobacteriales</taxon>
        <taxon>Corynebacteriaceae</taxon>
        <taxon>Corynebacterium</taxon>
    </lineage>
</organism>
<keyword evidence="9" id="KW-1185">Reference proteome</keyword>
<evidence type="ECO:0000256" key="3">
    <source>
        <dbReference type="ARBA" id="ARBA00023235"/>
    </source>
</evidence>
<dbReference type="InterPro" id="IPR020095">
    <property type="entry name" value="PsdUridine_synth_TruA_C"/>
</dbReference>
<dbReference type="SUPFAM" id="SSF55120">
    <property type="entry name" value="Pseudouridine synthase"/>
    <property type="match status" value="1"/>
</dbReference>
<evidence type="ECO:0000259" key="7">
    <source>
        <dbReference type="Pfam" id="PF01416"/>
    </source>
</evidence>
<dbReference type="Gene3D" id="3.30.70.660">
    <property type="entry name" value="Pseudouridine synthase I, catalytic domain, C-terminal subdomain"/>
    <property type="match status" value="1"/>
</dbReference>
<evidence type="ECO:0000256" key="6">
    <source>
        <dbReference type="SAM" id="MobiDB-lite"/>
    </source>
</evidence>
<comment type="similarity">
    <text evidence="1 4 5">Belongs to the tRNA pseudouridine synthase TruA family.</text>
</comment>
<keyword evidence="2 4" id="KW-0819">tRNA processing</keyword>
<name>A0ABQ6VEM8_9CORY</name>
<comment type="catalytic activity">
    <reaction evidence="4 5">
        <text>uridine(38/39/40) in tRNA = pseudouridine(38/39/40) in tRNA</text>
        <dbReference type="Rhea" id="RHEA:22376"/>
        <dbReference type="Rhea" id="RHEA-COMP:10085"/>
        <dbReference type="Rhea" id="RHEA-COMP:10087"/>
        <dbReference type="ChEBI" id="CHEBI:65314"/>
        <dbReference type="ChEBI" id="CHEBI:65315"/>
        <dbReference type="EC" id="5.4.99.12"/>
    </reaction>
</comment>
<evidence type="ECO:0000256" key="1">
    <source>
        <dbReference type="ARBA" id="ARBA00009375"/>
    </source>
</evidence>
<feature type="region of interest" description="Disordered" evidence="6">
    <location>
        <begin position="274"/>
        <end position="303"/>
    </location>
</feature>
<comment type="caution">
    <text evidence="8">The sequence shown here is derived from an EMBL/GenBank/DDBJ whole genome shotgun (WGS) entry which is preliminary data.</text>
</comment>
<accession>A0ABQ6VEM8</accession>
<feature type="active site" description="Nucleophile" evidence="4">
    <location>
        <position position="56"/>
    </location>
</feature>
<comment type="subunit">
    <text evidence="4">Homodimer.</text>
</comment>
<dbReference type="InterPro" id="IPR020097">
    <property type="entry name" value="PsdUridine_synth_TruA_a/b_dom"/>
</dbReference>
<dbReference type="PANTHER" id="PTHR11142:SF0">
    <property type="entry name" value="TRNA PSEUDOURIDINE SYNTHASE-LIKE 1"/>
    <property type="match status" value="1"/>
</dbReference>
<evidence type="ECO:0000256" key="4">
    <source>
        <dbReference type="HAMAP-Rule" id="MF_00171"/>
    </source>
</evidence>
<protein>
    <recommendedName>
        <fullName evidence="4">tRNA pseudouridine synthase A</fullName>
        <ecNumber evidence="4">5.4.99.12</ecNumber>
    </recommendedName>
    <alternativeName>
        <fullName evidence="4">tRNA pseudouridine(38-40) synthase</fullName>
    </alternativeName>
    <alternativeName>
        <fullName evidence="4">tRNA pseudouridylate synthase I</fullName>
    </alternativeName>
    <alternativeName>
        <fullName evidence="4">tRNA-uridine isomerase I</fullName>
    </alternativeName>
</protein>
<evidence type="ECO:0000313" key="8">
    <source>
        <dbReference type="EMBL" id="KAB3522877.1"/>
    </source>
</evidence>
<dbReference type="Pfam" id="PF01416">
    <property type="entry name" value="PseudoU_synth_1"/>
    <property type="match status" value="2"/>
</dbReference>